<dbReference type="CDD" id="cd00483">
    <property type="entry name" value="HPPK"/>
    <property type="match status" value="1"/>
</dbReference>
<accession>A0A382IAB1</accession>
<dbReference type="Gene3D" id="3.30.70.560">
    <property type="entry name" value="7,8-Dihydro-6-hydroxymethylpterin-pyrophosphokinase HPPK"/>
    <property type="match status" value="1"/>
</dbReference>
<dbReference type="GO" id="GO:0046656">
    <property type="term" value="P:folic acid biosynthetic process"/>
    <property type="evidence" value="ECO:0007669"/>
    <property type="project" value="UniProtKB-KW"/>
</dbReference>
<protein>
    <recommendedName>
        <fullName evidence="2">2-amino-4-hydroxy-6-hydroxymethyldihydropteridine diphosphokinase</fullName>
        <ecNumber evidence="2">2.7.6.3</ecNumber>
    </recommendedName>
</protein>
<dbReference type="GO" id="GO:0016301">
    <property type="term" value="F:kinase activity"/>
    <property type="evidence" value="ECO:0007669"/>
    <property type="project" value="UniProtKB-KW"/>
</dbReference>
<dbReference type="InterPro" id="IPR000550">
    <property type="entry name" value="Hppk"/>
</dbReference>
<keyword evidence="7" id="KW-0289">Folate biosynthesis</keyword>
<dbReference type="GO" id="GO:0046654">
    <property type="term" value="P:tetrahydrofolate biosynthetic process"/>
    <property type="evidence" value="ECO:0007669"/>
    <property type="project" value="UniProtKB-UniPathway"/>
</dbReference>
<keyword evidence="6" id="KW-0067">ATP-binding</keyword>
<evidence type="ECO:0000259" key="8">
    <source>
        <dbReference type="Pfam" id="PF01288"/>
    </source>
</evidence>
<gene>
    <name evidence="9" type="ORF">METZ01_LOCUS249400</name>
</gene>
<dbReference type="InterPro" id="IPR035907">
    <property type="entry name" value="Hppk_sf"/>
</dbReference>
<feature type="domain" description="7,8-dihydro-6-hydroxymethylpterin-pyrophosphokinase" evidence="8">
    <location>
        <begin position="2"/>
        <end position="134"/>
    </location>
</feature>
<evidence type="ECO:0000256" key="7">
    <source>
        <dbReference type="ARBA" id="ARBA00022909"/>
    </source>
</evidence>
<keyword evidence="5" id="KW-0418">Kinase</keyword>
<reference evidence="9" key="1">
    <citation type="submission" date="2018-05" db="EMBL/GenBank/DDBJ databases">
        <authorList>
            <person name="Lanie J.A."/>
            <person name="Ng W.-L."/>
            <person name="Kazmierczak K.M."/>
            <person name="Andrzejewski T.M."/>
            <person name="Davidsen T.M."/>
            <person name="Wayne K.J."/>
            <person name="Tettelin H."/>
            <person name="Glass J.I."/>
            <person name="Rusch D."/>
            <person name="Podicherti R."/>
            <person name="Tsui H.-C.T."/>
            <person name="Winkler M.E."/>
        </authorList>
    </citation>
    <scope>NUCLEOTIDE SEQUENCE</scope>
</reference>
<evidence type="ECO:0000256" key="4">
    <source>
        <dbReference type="ARBA" id="ARBA00022741"/>
    </source>
</evidence>
<evidence type="ECO:0000256" key="6">
    <source>
        <dbReference type="ARBA" id="ARBA00022840"/>
    </source>
</evidence>
<dbReference type="GO" id="GO:0005524">
    <property type="term" value="F:ATP binding"/>
    <property type="evidence" value="ECO:0007669"/>
    <property type="project" value="UniProtKB-KW"/>
</dbReference>
<evidence type="ECO:0000313" key="9">
    <source>
        <dbReference type="EMBL" id="SVB96546.1"/>
    </source>
</evidence>
<keyword evidence="3" id="KW-0808">Transferase</keyword>
<dbReference type="PANTHER" id="PTHR43071:SF1">
    <property type="entry name" value="2-AMINO-4-HYDROXY-6-HYDROXYMETHYLDIHYDROPTERIDINE PYROPHOSPHOKINASE"/>
    <property type="match status" value="1"/>
</dbReference>
<dbReference type="NCBIfam" id="TIGR01498">
    <property type="entry name" value="folK"/>
    <property type="match status" value="1"/>
</dbReference>
<dbReference type="Pfam" id="PF01288">
    <property type="entry name" value="HPPK"/>
    <property type="match status" value="1"/>
</dbReference>
<comment type="pathway">
    <text evidence="1">Cofactor biosynthesis; tetrahydrofolate biosynthesis; 2-amino-4-hydroxy-6-hydroxymethyl-7,8-dihydropteridine diphosphate from 7,8-dihydroneopterin triphosphate: step 4/4.</text>
</comment>
<dbReference type="UniPathway" id="UPA00077">
    <property type="reaction ID" value="UER00155"/>
</dbReference>
<evidence type="ECO:0000256" key="2">
    <source>
        <dbReference type="ARBA" id="ARBA00013253"/>
    </source>
</evidence>
<evidence type="ECO:0000256" key="5">
    <source>
        <dbReference type="ARBA" id="ARBA00022777"/>
    </source>
</evidence>
<evidence type="ECO:0000256" key="1">
    <source>
        <dbReference type="ARBA" id="ARBA00005051"/>
    </source>
</evidence>
<organism evidence="9">
    <name type="scientific">marine metagenome</name>
    <dbReference type="NCBI Taxonomy" id="408172"/>
    <lineage>
        <taxon>unclassified sequences</taxon>
        <taxon>metagenomes</taxon>
        <taxon>ecological metagenomes</taxon>
    </lineage>
</organism>
<name>A0A382IAB1_9ZZZZ</name>
<dbReference type="PANTHER" id="PTHR43071">
    <property type="entry name" value="2-AMINO-4-HYDROXY-6-HYDROXYMETHYLDIHYDROPTERIDINE PYROPHOSPHOKINASE"/>
    <property type="match status" value="1"/>
</dbReference>
<dbReference type="AlphaFoldDB" id="A0A382IAB1"/>
<keyword evidence="4" id="KW-0547">Nucleotide-binding</keyword>
<dbReference type="GO" id="GO:0003848">
    <property type="term" value="F:2-amino-4-hydroxy-6-hydroxymethyldihydropteridine diphosphokinase activity"/>
    <property type="evidence" value="ECO:0007669"/>
    <property type="project" value="UniProtKB-EC"/>
</dbReference>
<sequence length="166" mass="19226">MALGSNLNSEFGSRLKNLEVAQLLILSKNIDIIDRSSYYETLSYPNKNDPKFVNCVIKINTKLSPKNLLNVILNIEKKIGRIRKKKNEPRVCDIDIIDYRGKLIRSTNYLNLTIPHKFLHHRHFVLIPLAEICPNWIHPKFGTKINFMLNKLNTADLNSVKKICNE</sequence>
<dbReference type="EC" id="2.7.6.3" evidence="2"/>
<dbReference type="EMBL" id="UINC01066148">
    <property type="protein sequence ID" value="SVB96546.1"/>
    <property type="molecule type" value="Genomic_DNA"/>
</dbReference>
<proteinExistence type="predicted"/>
<dbReference type="SUPFAM" id="SSF55083">
    <property type="entry name" value="6-hydroxymethyl-7,8-dihydropterin pyrophosphokinase, HPPK"/>
    <property type="match status" value="1"/>
</dbReference>
<evidence type="ECO:0000256" key="3">
    <source>
        <dbReference type="ARBA" id="ARBA00022679"/>
    </source>
</evidence>